<protein>
    <recommendedName>
        <fullName evidence="3">ABC transporter permease</fullName>
    </recommendedName>
</protein>
<evidence type="ECO:0008006" key="3">
    <source>
        <dbReference type="Google" id="ProtNLM"/>
    </source>
</evidence>
<keyword evidence="1" id="KW-1133">Transmembrane helix</keyword>
<feature type="transmembrane region" description="Helical" evidence="1">
    <location>
        <begin position="225"/>
        <end position="250"/>
    </location>
</feature>
<feature type="transmembrane region" description="Helical" evidence="1">
    <location>
        <begin position="54"/>
        <end position="76"/>
    </location>
</feature>
<dbReference type="GO" id="GO:0140359">
    <property type="term" value="F:ABC-type transporter activity"/>
    <property type="evidence" value="ECO:0007669"/>
    <property type="project" value="InterPro"/>
</dbReference>
<feature type="transmembrane region" description="Helical" evidence="1">
    <location>
        <begin position="97"/>
        <end position="126"/>
    </location>
</feature>
<organism evidence="2">
    <name type="scientific">candidate division WOR-3 bacterium</name>
    <dbReference type="NCBI Taxonomy" id="2052148"/>
    <lineage>
        <taxon>Bacteria</taxon>
        <taxon>Bacteria division WOR-3</taxon>
    </lineage>
</organism>
<accession>A0A7V3PSC8</accession>
<evidence type="ECO:0000313" key="2">
    <source>
        <dbReference type="EMBL" id="HGD12579.1"/>
    </source>
</evidence>
<feature type="transmembrane region" description="Helical" evidence="1">
    <location>
        <begin position="185"/>
        <end position="205"/>
    </location>
</feature>
<dbReference type="PANTHER" id="PTHR43471">
    <property type="entry name" value="ABC TRANSPORTER PERMEASE"/>
    <property type="match status" value="1"/>
</dbReference>
<evidence type="ECO:0000256" key="1">
    <source>
        <dbReference type="SAM" id="Phobius"/>
    </source>
</evidence>
<comment type="caution">
    <text evidence="2">The sequence shown here is derived from an EMBL/GenBank/DDBJ whole genome shotgun (WGS) entry which is preliminary data.</text>
</comment>
<keyword evidence="1" id="KW-0812">Transmembrane</keyword>
<dbReference type="AlphaFoldDB" id="A0A7V3PSC8"/>
<keyword evidence="1" id="KW-0472">Membrane</keyword>
<proteinExistence type="predicted"/>
<dbReference type="PANTHER" id="PTHR43471:SF10">
    <property type="entry name" value="SLL1107 PROTEIN"/>
    <property type="match status" value="1"/>
</dbReference>
<name>A0A7V3PSC8_UNCW3</name>
<feature type="transmembrane region" description="Helical" evidence="1">
    <location>
        <begin position="146"/>
        <end position="173"/>
    </location>
</feature>
<feature type="transmembrane region" description="Helical" evidence="1">
    <location>
        <begin position="21"/>
        <end position="42"/>
    </location>
</feature>
<gene>
    <name evidence="2" type="ORF">ENX16_00625</name>
</gene>
<dbReference type="EMBL" id="DTMZ01000005">
    <property type="protein sequence ID" value="HGD12579.1"/>
    <property type="molecule type" value="Genomic_DNA"/>
</dbReference>
<dbReference type="Pfam" id="PF12679">
    <property type="entry name" value="ABC2_membrane_2"/>
    <property type="match status" value="1"/>
</dbReference>
<reference evidence="2" key="1">
    <citation type="journal article" date="2020" name="mSystems">
        <title>Genome- and Community-Level Interaction Insights into Carbon Utilization and Element Cycling Functions of Hydrothermarchaeota in Hydrothermal Sediment.</title>
        <authorList>
            <person name="Zhou Z."/>
            <person name="Liu Y."/>
            <person name="Xu W."/>
            <person name="Pan J."/>
            <person name="Luo Z.H."/>
            <person name="Li M."/>
        </authorList>
    </citation>
    <scope>NUCLEOTIDE SEQUENCE [LARGE SCALE GENOMIC DNA]</scope>
    <source>
        <strain evidence="2">SpSt-914</strain>
    </source>
</reference>
<dbReference type="GO" id="GO:0005886">
    <property type="term" value="C:plasma membrane"/>
    <property type="evidence" value="ECO:0007669"/>
    <property type="project" value="UniProtKB-SubCell"/>
</dbReference>
<sequence>MFNRIFGIAFNTFRESVRDRVLVALIIIAILVMASAKVIQPVALGEAEKIIKDLGLSAITLFCVLIAILVGGRIVYREVEKRTIYLLLARPVHRAEFIIGKYLGMMLVLTVSLVMMTAGFYLVLFISGVKPDPRLLWAVLMTCFELSILTAVAILFSTFVTPIASAVFTFFIYFIGHSIPLLKQLAAISPAVVVKFIGLFLYYLLPNLTNFNIRGDVVHGAPLNPLAMVIASGYSIVYTFTLLLIAVIVFNRRDF</sequence>